<protein>
    <recommendedName>
        <fullName evidence="4">Glycosyltransferase RgtA/B/C/D-like domain-containing protein</fullName>
    </recommendedName>
</protein>
<keyword evidence="1" id="KW-1133">Transmembrane helix</keyword>
<evidence type="ECO:0000256" key="1">
    <source>
        <dbReference type="SAM" id="Phobius"/>
    </source>
</evidence>
<organism evidence="2 3">
    <name type="scientific">Terrihabitans soli</name>
    <dbReference type="NCBI Taxonomy" id="708113"/>
    <lineage>
        <taxon>Bacteria</taxon>
        <taxon>Pseudomonadati</taxon>
        <taxon>Pseudomonadota</taxon>
        <taxon>Alphaproteobacteria</taxon>
        <taxon>Hyphomicrobiales</taxon>
        <taxon>Terrihabitans</taxon>
    </lineage>
</organism>
<evidence type="ECO:0000313" key="3">
    <source>
        <dbReference type="Proteomes" id="UP000515317"/>
    </source>
</evidence>
<dbReference type="EMBL" id="AP023361">
    <property type="protein sequence ID" value="BCJ91488.1"/>
    <property type="molecule type" value="Genomic_DNA"/>
</dbReference>
<feature type="transmembrane region" description="Helical" evidence="1">
    <location>
        <begin position="71"/>
        <end position="92"/>
    </location>
</feature>
<feature type="transmembrane region" description="Helical" evidence="1">
    <location>
        <begin position="274"/>
        <end position="292"/>
    </location>
</feature>
<feature type="transmembrane region" description="Helical" evidence="1">
    <location>
        <begin position="32"/>
        <end position="51"/>
    </location>
</feature>
<reference evidence="2 3" key="1">
    <citation type="submission" date="2020-08" db="EMBL/GenBank/DDBJ databases">
        <title>Genome sequence of Rhizobiales bacterium strain IZ6.</title>
        <authorList>
            <person name="Nakai R."/>
            <person name="Naganuma T."/>
        </authorList>
    </citation>
    <scope>NUCLEOTIDE SEQUENCE [LARGE SCALE GENOMIC DNA]</scope>
    <source>
        <strain evidence="2 3">IZ6</strain>
    </source>
</reference>
<keyword evidence="3" id="KW-1185">Reference proteome</keyword>
<feature type="transmembrane region" description="Helical" evidence="1">
    <location>
        <begin position="416"/>
        <end position="435"/>
    </location>
</feature>
<feature type="transmembrane region" description="Helical" evidence="1">
    <location>
        <begin position="150"/>
        <end position="178"/>
    </location>
</feature>
<keyword evidence="1" id="KW-0812">Transmembrane</keyword>
<feature type="transmembrane region" description="Helical" evidence="1">
    <location>
        <begin position="241"/>
        <end position="268"/>
    </location>
</feature>
<proteinExistence type="predicted"/>
<evidence type="ECO:0008006" key="4">
    <source>
        <dbReference type="Google" id="ProtNLM"/>
    </source>
</evidence>
<feature type="transmembrane region" description="Helical" evidence="1">
    <location>
        <begin position="337"/>
        <end position="360"/>
    </location>
</feature>
<feature type="transmembrane region" description="Helical" evidence="1">
    <location>
        <begin position="391"/>
        <end position="410"/>
    </location>
</feature>
<dbReference type="Proteomes" id="UP000515317">
    <property type="component" value="Chromosome"/>
</dbReference>
<dbReference type="AlphaFoldDB" id="A0A6S6QY43"/>
<dbReference type="KEGG" id="tso:IZ6_22230"/>
<accession>A0A6S6QY43</accession>
<name>A0A6S6QY43_9HYPH</name>
<gene>
    <name evidence="2" type="ORF">IZ6_22230</name>
</gene>
<sequence length="551" mass="60367">MGFAFRFFAAGALFGVWTWFFGDPRDLSVVQIVHQDLIVFVLGAAVLGFVLQRRPVSALRIGADEARLCAYVSAAFAFIAGYAGAYIAALNYPLSMDEFMALFDARIIASGDLLAPVPFGWQGLAKALQPIFLFKTDASYWSSTYLPVNAALHAVMSFVDSALTAPLLAALSVLLIFAIARRIWPQRPDAAFVAVLLLVTSAQFIITAMTPYAMTAHLALNLLWLWLFLRNTGASHGGALVVGFAATGLHQLVFHPFFVAPFILSLWLGRRWRLAAAYTVGYGAICLFWILYRNVIADSAGSGEGGVSAFIAQVEYLTRLFQYTPIIVFMPRNLVRFVAWQNPFTLVLFCLALGAIRRWAFPLPQLLAGIVLTLIFVVVVPYQGHGWGYRYLHGLLGSISLIAAFAWIQFTGLEAARMRGALIACSVFAAAMLPLRAFQMRSFTEPFARASAVIAKTDADIVLVDPTGIWFGADFARNDPYLVNRPKVLLLNRLTQEDVARLCVGHKIAIFDLSTARTFGVPALSRVTVNNEIIRAFMADKKCGVPIGTSP</sequence>
<evidence type="ECO:0000313" key="2">
    <source>
        <dbReference type="EMBL" id="BCJ91488.1"/>
    </source>
</evidence>
<feature type="transmembrane region" description="Helical" evidence="1">
    <location>
        <begin position="190"/>
        <end position="206"/>
    </location>
</feature>
<keyword evidence="1" id="KW-0472">Membrane</keyword>
<feature type="transmembrane region" description="Helical" evidence="1">
    <location>
        <begin position="366"/>
        <end position="384"/>
    </location>
</feature>
<dbReference type="RefSeq" id="WP_222875133.1">
    <property type="nucleotide sequence ID" value="NZ_AP023361.1"/>
</dbReference>